<gene>
    <name evidence="1" type="ORF">EI427_02315</name>
</gene>
<protein>
    <recommendedName>
        <fullName evidence="3">Tetratricopeptide repeat protein</fullName>
    </recommendedName>
</protein>
<reference evidence="1 2" key="1">
    <citation type="submission" date="2018-12" db="EMBL/GenBank/DDBJ databases">
        <title>Flammeovirga pectinis sp. nov., isolated from the gut of the Korean scallop, Patinopecten yessoensis.</title>
        <authorList>
            <person name="Bae J.-W."/>
            <person name="Jeong Y.-S."/>
            <person name="Kang W."/>
        </authorList>
    </citation>
    <scope>NUCLEOTIDE SEQUENCE [LARGE SCALE GENOMIC DNA]</scope>
    <source>
        <strain evidence="1 2">L12M1</strain>
    </source>
</reference>
<proteinExistence type="predicted"/>
<dbReference type="RefSeq" id="WP_126611177.1">
    <property type="nucleotide sequence ID" value="NZ_CP034562.1"/>
</dbReference>
<organism evidence="1 2">
    <name type="scientific">Flammeovirga pectinis</name>
    <dbReference type="NCBI Taxonomy" id="2494373"/>
    <lineage>
        <taxon>Bacteria</taxon>
        <taxon>Pseudomonadati</taxon>
        <taxon>Bacteroidota</taxon>
        <taxon>Cytophagia</taxon>
        <taxon>Cytophagales</taxon>
        <taxon>Flammeovirgaceae</taxon>
        <taxon>Flammeovirga</taxon>
    </lineage>
</organism>
<dbReference type="InterPro" id="IPR011990">
    <property type="entry name" value="TPR-like_helical_dom_sf"/>
</dbReference>
<dbReference type="SUPFAM" id="SSF48452">
    <property type="entry name" value="TPR-like"/>
    <property type="match status" value="1"/>
</dbReference>
<sequence>MNDDYLNLFYNLMPTKPFHTIFFLVLFFSSQCYAQYLESNNYKYQNTLKVLSQICKVKGDNRTLPLLKMSTQKDNVAKYYPGNNQHIIYLDETVYDLCSSVGEDSLDALACIVGHELGHYYEEHLKNFGFNAKEIKDVPSKEKISIEKKADKFGLFYGAVAGFDTPSNFPLILRLVYKEYNRTETIKGYPSLEERESIIKDAIKETDELINIYRTAQNLYAINHFESAYNCMSYLMNYYPSKLIHNNLGICQLSLYLDKINDASIYPYIYPFEFDVRVKRIEDMNKLTSRSQDFTMIDEAITHFKQAIQIDPYYEIAYINLACAYSIRGNQDAASGTINELEQFLNEEGKELTENAYLVRGISKALNGNTTAATTNFEKISNNSDINILNKRILEAEINNESSYFDDFKKWVNSYFEEEVENNLIDIDINKNLETIKNQLPINMSLTKEFKEIDLGNWSTLYYSESNDFVKIIYQGHSEEVKMLIAFDNYKNTSEKGIKIHSKFSEVTDANHYGYPSFRWNNSPHSIITYDHGNIGFIFEDNHVVNWFTWYVGR</sequence>
<dbReference type="EMBL" id="CP034562">
    <property type="protein sequence ID" value="AZQ61090.1"/>
    <property type="molecule type" value="Genomic_DNA"/>
</dbReference>
<name>A0A3S9NYP1_9BACT</name>
<dbReference type="Proteomes" id="UP000267268">
    <property type="component" value="Chromosome 1"/>
</dbReference>
<dbReference type="Gene3D" id="1.25.40.10">
    <property type="entry name" value="Tetratricopeptide repeat domain"/>
    <property type="match status" value="1"/>
</dbReference>
<dbReference type="AlphaFoldDB" id="A0A3S9NYP1"/>
<evidence type="ECO:0008006" key="3">
    <source>
        <dbReference type="Google" id="ProtNLM"/>
    </source>
</evidence>
<accession>A0A3S9NYP1</accession>
<evidence type="ECO:0000313" key="1">
    <source>
        <dbReference type="EMBL" id="AZQ61090.1"/>
    </source>
</evidence>
<evidence type="ECO:0000313" key="2">
    <source>
        <dbReference type="Proteomes" id="UP000267268"/>
    </source>
</evidence>
<dbReference type="KEGG" id="fll:EI427_02315"/>
<dbReference type="OrthoDB" id="1376641at2"/>
<keyword evidence="2" id="KW-1185">Reference proteome</keyword>